<keyword evidence="2" id="KW-0479">Metal-binding</keyword>
<keyword evidence="4" id="KW-0560">Oxidoreductase</keyword>
<dbReference type="SMART" id="SM00702">
    <property type="entry name" value="P4Hc"/>
    <property type="match status" value="1"/>
</dbReference>
<dbReference type="GO" id="GO:0010181">
    <property type="term" value="F:FMN binding"/>
    <property type="evidence" value="ECO:0007669"/>
    <property type="project" value="InterPro"/>
</dbReference>
<organism evidence="8 9">
    <name type="scientific">Chrysophaeum taylorii</name>
    <dbReference type="NCBI Taxonomy" id="2483200"/>
    <lineage>
        <taxon>Eukaryota</taxon>
        <taxon>Sar</taxon>
        <taxon>Stramenopiles</taxon>
        <taxon>Ochrophyta</taxon>
        <taxon>Pelagophyceae</taxon>
        <taxon>Pelagomonadales</taxon>
        <taxon>Pelagomonadaceae</taxon>
        <taxon>Chrysophaeum</taxon>
    </lineage>
</organism>
<evidence type="ECO:0000256" key="6">
    <source>
        <dbReference type="SAM" id="SignalP"/>
    </source>
</evidence>
<comment type="cofactor">
    <cofactor evidence="1">
        <name>L-ascorbate</name>
        <dbReference type="ChEBI" id="CHEBI:38290"/>
    </cofactor>
</comment>
<dbReference type="Gene3D" id="2.30.110.10">
    <property type="entry name" value="Electron Transport, Fmn-binding Protein, Chain A"/>
    <property type="match status" value="1"/>
</dbReference>
<evidence type="ECO:0000313" key="9">
    <source>
        <dbReference type="Proteomes" id="UP001230188"/>
    </source>
</evidence>
<keyword evidence="9" id="KW-1185">Reference proteome</keyword>
<dbReference type="Pfam" id="PF13640">
    <property type="entry name" value="2OG-FeII_Oxy_3"/>
    <property type="match status" value="1"/>
</dbReference>
<dbReference type="Pfam" id="PF01613">
    <property type="entry name" value="Flavin_Reduct"/>
    <property type="match status" value="1"/>
</dbReference>
<evidence type="ECO:0000259" key="7">
    <source>
        <dbReference type="PROSITE" id="PS51471"/>
    </source>
</evidence>
<evidence type="ECO:0000313" key="8">
    <source>
        <dbReference type="EMBL" id="KAJ8604823.1"/>
    </source>
</evidence>
<comment type="caution">
    <text evidence="8">The sequence shown here is derived from an EMBL/GenBank/DDBJ whole genome shotgun (WGS) entry which is preliminary data.</text>
</comment>
<dbReference type="GO" id="GO:0004656">
    <property type="term" value="F:procollagen-proline 4-dioxygenase activity"/>
    <property type="evidence" value="ECO:0007669"/>
    <property type="project" value="TreeGrafter"/>
</dbReference>
<keyword evidence="6" id="KW-0732">Signal</keyword>
<dbReference type="InterPro" id="IPR012349">
    <property type="entry name" value="Split_barrel_FMN-bd"/>
</dbReference>
<protein>
    <recommendedName>
        <fullName evidence="7">Fe2OG dioxygenase domain-containing protein</fullName>
    </recommendedName>
</protein>
<dbReference type="EMBL" id="JAQMWT010000322">
    <property type="protein sequence ID" value="KAJ8604823.1"/>
    <property type="molecule type" value="Genomic_DNA"/>
</dbReference>
<feature type="chain" id="PRO_5042207341" description="Fe2OG dioxygenase domain-containing protein" evidence="6">
    <location>
        <begin position="17"/>
        <end position="447"/>
    </location>
</feature>
<dbReference type="InterPro" id="IPR044862">
    <property type="entry name" value="Pro_4_hyd_alph_FE2OG_OXY"/>
</dbReference>
<keyword evidence="5" id="KW-0408">Iron</keyword>
<proteinExistence type="predicted"/>
<dbReference type="PROSITE" id="PS51471">
    <property type="entry name" value="FE2OG_OXY"/>
    <property type="match status" value="1"/>
</dbReference>
<dbReference type="InterPro" id="IPR045054">
    <property type="entry name" value="P4HA-like"/>
</dbReference>
<dbReference type="Proteomes" id="UP001230188">
    <property type="component" value="Unassembled WGS sequence"/>
</dbReference>
<dbReference type="InterPro" id="IPR002563">
    <property type="entry name" value="Flavin_Rdtase-like_dom"/>
</dbReference>
<dbReference type="InterPro" id="IPR005123">
    <property type="entry name" value="Oxoglu/Fe-dep_dioxygenase_dom"/>
</dbReference>
<dbReference type="GO" id="GO:0005506">
    <property type="term" value="F:iron ion binding"/>
    <property type="evidence" value="ECO:0007669"/>
    <property type="project" value="InterPro"/>
</dbReference>
<sequence>MILQLLLLAAAATTAALAPLLDSPVYSLSTIDASGAANMNLVTYASPVGIRPERIWAVSLYRGTRSHENFAARRRGVLQVLRPEHAALTWTLGGYSGPDKRERCEALGFPWIDDEDGLEEALLAATTYVCLEEIERFNAGDHDVSLCRVSRAATTPGDCLTTATLRARGLVTELGRAVELPSARVRHRDPDIFVYEDVLSHEDCERLIEYATKKRTTRSNPPAAQFDARRLALLAPLVAAAPAPAALRVFEDTADVAAALATAGRVLLGALATVALAAAAVAETATRRAAARRTSSAVALNTPDDLDFALPVARKVAAILNTTIDHLEAPVVSRYEPGDLFAVHNDASARPDRDWGDQGGQRLKTCILYLNDVPRGGATTFDQLDNLQVQPVAGAACVFFPADPRTRLPDDRTTHASAPAIDPKWICQLWQRETIVPPPLGLPEPRA</sequence>
<dbReference type="InterPro" id="IPR006620">
    <property type="entry name" value="Pro_4_hyd_alph"/>
</dbReference>
<reference evidence="8" key="1">
    <citation type="submission" date="2023-01" db="EMBL/GenBank/DDBJ databases">
        <title>Metagenome sequencing of chrysophaentin producing Chrysophaeum taylorii.</title>
        <authorList>
            <person name="Davison J."/>
            <person name="Bewley C."/>
        </authorList>
    </citation>
    <scope>NUCLEOTIDE SEQUENCE</scope>
    <source>
        <strain evidence="8">NIES-1699</strain>
    </source>
</reference>
<evidence type="ECO:0000256" key="4">
    <source>
        <dbReference type="ARBA" id="ARBA00023002"/>
    </source>
</evidence>
<evidence type="ECO:0000256" key="3">
    <source>
        <dbReference type="ARBA" id="ARBA00022964"/>
    </source>
</evidence>
<accession>A0AAD7XMW7</accession>
<dbReference type="SUPFAM" id="SSF50475">
    <property type="entry name" value="FMN-binding split barrel"/>
    <property type="match status" value="1"/>
</dbReference>
<feature type="domain" description="Fe2OG dioxygenase" evidence="7">
    <location>
        <begin position="323"/>
        <end position="433"/>
    </location>
</feature>
<keyword evidence="3" id="KW-0223">Dioxygenase</keyword>
<name>A0AAD7XMW7_9STRA</name>
<feature type="signal peptide" evidence="6">
    <location>
        <begin position="1"/>
        <end position="16"/>
    </location>
</feature>
<evidence type="ECO:0000256" key="1">
    <source>
        <dbReference type="ARBA" id="ARBA00001961"/>
    </source>
</evidence>
<dbReference type="GO" id="GO:0031418">
    <property type="term" value="F:L-ascorbic acid binding"/>
    <property type="evidence" value="ECO:0007669"/>
    <property type="project" value="InterPro"/>
</dbReference>
<dbReference type="AlphaFoldDB" id="A0AAD7XMW7"/>
<dbReference type="PANTHER" id="PTHR10869">
    <property type="entry name" value="PROLYL 4-HYDROXYLASE ALPHA SUBUNIT"/>
    <property type="match status" value="1"/>
</dbReference>
<evidence type="ECO:0000256" key="2">
    <source>
        <dbReference type="ARBA" id="ARBA00022723"/>
    </source>
</evidence>
<dbReference type="Gene3D" id="2.60.120.620">
    <property type="entry name" value="q2cbj1_9rhob like domain"/>
    <property type="match status" value="1"/>
</dbReference>
<dbReference type="GO" id="GO:0005783">
    <property type="term" value="C:endoplasmic reticulum"/>
    <property type="evidence" value="ECO:0007669"/>
    <property type="project" value="TreeGrafter"/>
</dbReference>
<dbReference type="PANTHER" id="PTHR10869:SF229">
    <property type="entry name" value="PROLYL 4-HYDROXYLASE ALPHA SUBUNIT DOMAIN-CONTAINING PROTEIN"/>
    <property type="match status" value="1"/>
</dbReference>
<gene>
    <name evidence="8" type="ORF">CTAYLR_001025</name>
</gene>
<evidence type="ECO:0000256" key="5">
    <source>
        <dbReference type="ARBA" id="ARBA00023004"/>
    </source>
</evidence>